<comment type="caution">
    <text evidence="1">The sequence shown here is derived from an EMBL/GenBank/DDBJ whole genome shotgun (WGS) entry which is preliminary data.</text>
</comment>
<dbReference type="EMBL" id="JBHSZG010000001">
    <property type="protein sequence ID" value="MFC7137267.1"/>
    <property type="molecule type" value="Genomic_DNA"/>
</dbReference>
<accession>A0ABD5XVQ6</accession>
<gene>
    <name evidence="1" type="ORF">ACFQRB_14085</name>
</gene>
<sequence length="62" mass="6705">MPSAAFELTTVAGLVAMSLAMFLAGAFAWVVPDFLTYIGRMPDPSPFTRWCSSRGCSRARTS</sequence>
<protein>
    <submittedName>
        <fullName evidence="1">Uncharacterized protein</fullName>
    </submittedName>
</protein>
<organism evidence="1 2">
    <name type="scientific">Halobaculum litoreum</name>
    <dbReference type="NCBI Taxonomy" id="3031998"/>
    <lineage>
        <taxon>Archaea</taxon>
        <taxon>Methanobacteriati</taxon>
        <taxon>Methanobacteriota</taxon>
        <taxon>Stenosarchaea group</taxon>
        <taxon>Halobacteria</taxon>
        <taxon>Halobacteriales</taxon>
        <taxon>Haloferacaceae</taxon>
        <taxon>Halobaculum</taxon>
    </lineage>
</organism>
<evidence type="ECO:0000313" key="2">
    <source>
        <dbReference type="Proteomes" id="UP001596368"/>
    </source>
</evidence>
<keyword evidence="2" id="KW-1185">Reference proteome</keyword>
<dbReference type="AlphaFoldDB" id="A0ABD5XVQ6"/>
<evidence type="ECO:0000313" key="1">
    <source>
        <dbReference type="EMBL" id="MFC7137267.1"/>
    </source>
</evidence>
<name>A0ABD5XVQ6_9EURY</name>
<proteinExistence type="predicted"/>
<dbReference type="Proteomes" id="UP001596368">
    <property type="component" value="Unassembled WGS sequence"/>
</dbReference>
<reference evidence="1 2" key="1">
    <citation type="journal article" date="2019" name="Int. J. Syst. Evol. Microbiol.">
        <title>The Global Catalogue of Microorganisms (GCM) 10K type strain sequencing project: providing services to taxonomists for standard genome sequencing and annotation.</title>
        <authorList>
            <consortium name="The Broad Institute Genomics Platform"/>
            <consortium name="The Broad Institute Genome Sequencing Center for Infectious Disease"/>
            <person name="Wu L."/>
            <person name="Ma J."/>
        </authorList>
    </citation>
    <scope>NUCLEOTIDE SEQUENCE [LARGE SCALE GENOMIC DNA]</scope>
    <source>
        <strain evidence="1 2">DT92</strain>
    </source>
</reference>